<dbReference type="PANTHER" id="PTHR30483">
    <property type="entry name" value="LEUCINE-SPECIFIC-BINDING PROTEIN"/>
    <property type="match status" value="1"/>
</dbReference>
<dbReference type="Gene3D" id="3.40.50.2300">
    <property type="match status" value="2"/>
</dbReference>
<dbReference type="EMBL" id="MF405918">
    <property type="protein sequence ID" value="QKU34053.1"/>
    <property type="molecule type" value="Genomic_DNA"/>
</dbReference>
<dbReference type="SUPFAM" id="SSF53822">
    <property type="entry name" value="Periplasmic binding protein-like I"/>
    <property type="match status" value="1"/>
</dbReference>
<accession>A0A6N1NQ61</accession>
<reference evidence="1" key="2">
    <citation type="journal article" date="2018" name="Nat. Commun.">
        <title>Tailed giant Tupanvirus possesses the most complete translational apparatus of the known virosphere.</title>
        <authorList>
            <person name="Abrahao J."/>
            <person name="Silva L."/>
            <person name="Silva L.S."/>
            <person name="Khalil J.Y.B."/>
            <person name="Rodrigues R."/>
            <person name="Arantes T."/>
            <person name="Assis F."/>
            <person name="Boratto P."/>
            <person name="Andrade M."/>
            <person name="Kroon E.G."/>
            <person name="Ribeiro B."/>
            <person name="Bergier I."/>
            <person name="Seligmann H."/>
            <person name="Ghigo E."/>
            <person name="Colson P."/>
            <person name="Levasseur A."/>
            <person name="Kroemer G."/>
            <person name="Raoult D."/>
            <person name="La Scola B."/>
        </authorList>
    </citation>
    <scope>NUCLEOTIDE SEQUENCE [LARGE SCALE GENOMIC DNA]</scope>
    <source>
        <strain evidence="1">Deep ocean</strain>
    </source>
</reference>
<proteinExistence type="predicted"/>
<dbReference type="GeneID" id="80517358"/>
<dbReference type="PANTHER" id="PTHR30483:SF6">
    <property type="entry name" value="PERIPLASMIC BINDING PROTEIN OF ABC TRANSPORTER FOR NATURAL AMINO ACIDS"/>
    <property type="match status" value="1"/>
</dbReference>
<keyword evidence="1" id="KW-0675">Receptor</keyword>
<evidence type="ECO:0000313" key="1">
    <source>
        <dbReference type="EMBL" id="QKU34053.1"/>
    </source>
</evidence>
<sequence>MCEYSNINADNLIVVLLPLTGSASTIGLNMYNAMQLFLENERQRKKFLILDTESDPDVFISLVEKYITLGVRVFLGGITSDEVVEWQKLIYPKYGKSVILLSPSSTSEINEMNSIIRIVPNDRYRVSSIRYFLFNSRTIQNVNEVGVLAINNTYGQSIINLARNIFDGIPENNLIEYDPDNLETIRNSFARTDVKVWIIAAYNEYQQIVQISKEYPNVLLIFTEYGYDPQMQQAIIESGNIDNILCNAYIGTTARIYFEIIDIQRKYFAKFGQFASDYGLGMYSLARFFNEYLDVYNYDTIYRLIQRFRGLTGSIQLDELGDRNDGIFMVVRLSLFQIPPTVQQYIWREISYNLIRFEIKVDGVVYNTSISTLLYLQNANRRFERPTFFDKVTVTNYHGHYFEYNNLTVDTVVNISPFVIIFESERYYIEMINNDIFSDTTAVNRITKNSLVYVLTDDPIIKLPD</sequence>
<dbReference type="KEGG" id="vg:80517358"/>
<reference evidence="1" key="1">
    <citation type="submission" date="2017-06" db="EMBL/GenBank/DDBJ databases">
        <authorList>
            <person name="Assis F.L."/>
            <person name="Abrahao J.S."/>
            <person name="Silva L."/>
            <person name="Khalil J.B."/>
            <person name="Rodrigues R."/>
            <person name="Silva L.S."/>
            <person name="Boratto P."/>
            <person name="Andrade M."/>
            <person name="Kroon E.G."/>
            <person name="Ribeiro B."/>
            <person name="Bergier I."/>
            <person name="Seligmann H."/>
            <person name="Ghigo E."/>
            <person name="Colson P."/>
            <person name="Levasseur A."/>
            <person name="Raoult D."/>
            <person name="Scola B.L."/>
        </authorList>
    </citation>
    <scope>NUCLEOTIDE SEQUENCE</scope>
    <source>
        <strain evidence="1">Deep ocean</strain>
    </source>
</reference>
<dbReference type="InterPro" id="IPR051010">
    <property type="entry name" value="BCAA_transport"/>
</dbReference>
<dbReference type="RefSeq" id="YP_010780667.1">
    <property type="nucleotide sequence ID" value="NC_075038.1"/>
</dbReference>
<name>A0A6N1NQ61_9VIRU</name>
<dbReference type="InterPro" id="IPR028082">
    <property type="entry name" value="Peripla_BP_I"/>
</dbReference>
<protein>
    <submittedName>
        <fullName evidence="1">Extracellular ligand-binding receptor</fullName>
    </submittedName>
</protein>
<organism evidence="1">
    <name type="scientific">Tupanvirus deep ocean</name>
    <dbReference type="NCBI Taxonomy" id="2126984"/>
    <lineage>
        <taxon>Viruses</taxon>
        <taxon>Varidnaviria</taxon>
        <taxon>Bamfordvirae</taxon>
        <taxon>Nucleocytoviricota</taxon>
        <taxon>Megaviricetes</taxon>
        <taxon>Imitervirales</taxon>
        <taxon>Mimiviridae</taxon>
        <taxon>Megamimivirinae</taxon>
        <taxon>Tupanvirus</taxon>
        <taxon>Tupanvirus altamarinense</taxon>
    </lineage>
</organism>